<dbReference type="SUPFAM" id="SSF53163">
    <property type="entry name" value="HybD-like"/>
    <property type="match status" value="1"/>
</dbReference>
<dbReference type="HOGENOM" id="CLU_099037_0_0_11"/>
<dbReference type="InterPro" id="IPR023430">
    <property type="entry name" value="Pept_HybD-like_dom_sf"/>
</dbReference>
<sequence>MFVMPVHEMPVSTVPSPVGRPNPGFSGTPSTIWAGAKHTVLAVGNSIMGDDRIGLEILSRLQGMLRQRPSWDAAVQRGELAFVEGGISGMELVPVVQESSRLLILDSIAPGDSRPPGQALRLQGDHVPRLLSMKLSPHQVGLLDVLTAARLTKREPEVIEVVGVVGAKVELRLGMSREAAFGLEQAVQYAVDVLDEWLG</sequence>
<evidence type="ECO:0000256" key="4">
    <source>
        <dbReference type="ARBA" id="ARBA00022801"/>
    </source>
</evidence>
<accession>E0QMS8</accession>
<dbReference type="GO" id="GO:0004190">
    <property type="term" value="F:aspartic-type endopeptidase activity"/>
    <property type="evidence" value="ECO:0007669"/>
    <property type="project" value="UniProtKB-KW"/>
</dbReference>
<keyword evidence="3" id="KW-0064">Aspartyl protease</keyword>
<evidence type="ECO:0000313" key="6">
    <source>
        <dbReference type="Proteomes" id="UP000003045"/>
    </source>
</evidence>
<dbReference type="PANTHER" id="PTHR30302:SF1">
    <property type="entry name" value="HYDROGENASE 2 MATURATION PROTEASE"/>
    <property type="match status" value="1"/>
</dbReference>
<evidence type="ECO:0000256" key="1">
    <source>
        <dbReference type="ARBA" id="ARBA00006814"/>
    </source>
</evidence>
<reference evidence="5" key="1">
    <citation type="submission" date="2010-08" db="EMBL/GenBank/DDBJ databases">
        <authorList>
            <person name="Muzny D."/>
            <person name="Qin X."/>
            <person name="Deng J."/>
            <person name="Jiang H."/>
            <person name="Liu Y."/>
            <person name="Qu J."/>
            <person name="Song X.-Z."/>
            <person name="Zhang L."/>
            <person name="Thornton R."/>
            <person name="Coyle M."/>
            <person name="Francisco L."/>
            <person name="Jackson L."/>
            <person name="Javaid M."/>
            <person name="Korchina V."/>
            <person name="Kovar C."/>
            <person name="Mata R."/>
            <person name="Mathew T."/>
            <person name="Ngo R."/>
            <person name="Nguyen L."/>
            <person name="Nguyen N."/>
            <person name="Okwuonu G."/>
            <person name="Ongeri F."/>
            <person name="Pham C."/>
            <person name="Simmons D."/>
            <person name="Wilczek-Boney K."/>
            <person name="Hale W."/>
            <person name="Jakkamsetti A."/>
            <person name="Pham P."/>
            <person name="Ruth R."/>
            <person name="San Lucas F."/>
            <person name="Warren J."/>
            <person name="Zhang J."/>
            <person name="Zhao Z."/>
            <person name="Zhou C."/>
            <person name="Zhu D."/>
            <person name="Lee S."/>
            <person name="Bess C."/>
            <person name="Blankenburg K."/>
            <person name="Forbes L."/>
            <person name="Fu Q."/>
            <person name="Gubbala S."/>
            <person name="Hirani K."/>
            <person name="Jayaseelan J.C."/>
            <person name="Lara F."/>
            <person name="Munidasa M."/>
            <person name="Palculict T."/>
            <person name="Patil S."/>
            <person name="Pu L.-L."/>
            <person name="Saada N."/>
            <person name="Tang L."/>
            <person name="Weissenberger G."/>
            <person name="Zhu Y."/>
            <person name="Hemphill L."/>
            <person name="Shang Y."/>
            <person name="Youmans B."/>
            <person name="Ayvaz T."/>
            <person name="Ross M."/>
            <person name="Santibanez J."/>
            <person name="Aqrawi P."/>
            <person name="Gross S."/>
            <person name="Joshi V."/>
            <person name="Fowler G."/>
            <person name="Nazareth L."/>
            <person name="Reid J."/>
            <person name="Worley K."/>
            <person name="Petrosino J."/>
            <person name="Highlander S."/>
            <person name="Gibbs R."/>
        </authorList>
    </citation>
    <scope>NUCLEOTIDE SEQUENCE [LARGE SCALE GENOMIC DNA]</scope>
    <source>
        <strain evidence="5">ATCC 35239</strain>
    </source>
</reference>
<keyword evidence="6" id="KW-1185">Reference proteome</keyword>
<evidence type="ECO:0000313" key="5">
    <source>
        <dbReference type="EMBL" id="EFM47095.1"/>
    </source>
</evidence>
<dbReference type="AlphaFoldDB" id="E0QMS8"/>
<dbReference type="Proteomes" id="UP000003045">
    <property type="component" value="Unassembled WGS sequence"/>
</dbReference>
<protein>
    <submittedName>
        <fullName evidence="5">Hydrogenase maturation protease</fullName>
    </submittedName>
</protein>
<organism evidence="5 6">
    <name type="scientific">Mobiluncus mulieris ATCC 35239</name>
    <dbReference type="NCBI Taxonomy" id="871571"/>
    <lineage>
        <taxon>Bacteria</taxon>
        <taxon>Bacillati</taxon>
        <taxon>Actinomycetota</taxon>
        <taxon>Actinomycetes</taxon>
        <taxon>Actinomycetales</taxon>
        <taxon>Actinomycetaceae</taxon>
        <taxon>Mobiluncus</taxon>
    </lineage>
</organism>
<dbReference type="NCBIfam" id="TIGR00072">
    <property type="entry name" value="hydrog_prot"/>
    <property type="match status" value="1"/>
</dbReference>
<dbReference type="PANTHER" id="PTHR30302">
    <property type="entry name" value="HYDROGENASE 1 MATURATION PROTEASE"/>
    <property type="match status" value="1"/>
</dbReference>
<dbReference type="InterPro" id="IPR000671">
    <property type="entry name" value="Peptidase_A31"/>
</dbReference>
<dbReference type="STRING" id="871571.HMPREF0580_0192"/>
<dbReference type="Pfam" id="PF01750">
    <property type="entry name" value="HycI"/>
    <property type="match status" value="1"/>
</dbReference>
<comment type="caution">
    <text evidence="5">The sequence shown here is derived from an EMBL/GenBank/DDBJ whole genome shotgun (WGS) entry which is preliminary data.</text>
</comment>
<keyword evidence="4" id="KW-0378">Hydrolase</keyword>
<evidence type="ECO:0000256" key="2">
    <source>
        <dbReference type="ARBA" id="ARBA00022670"/>
    </source>
</evidence>
<name>E0QMS8_9ACTO</name>
<evidence type="ECO:0000256" key="3">
    <source>
        <dbReference type="ARBA" id="ARBA00022750"/>
    </source>
</evidence>
<dbReference type="GO" id="GO:0016485">
    <property type="term" value="P:protein processing"/>
    <property type="evidence" value="ECO:0007669"/>
    <property type="project" value="TreeGrafter"/>
</dbReference>
<dbReference type="EMBL" id="AEET01000010">
    <property type="protein sequence ID" value="EFM47095.1"/>
    <property type="molecule type" value="Genomic_DNA"/>
</dbReference>
<dbReference type="Gene3D" id="3.40.50.1450">
    <property type="entry name" value="HybD-like"/>
    <property type="match status" value="1"/>
</dbReference>
<keyword evidence="2 5" id="KW-0645">Protease</keyword>
<proteinExistence type="inferred from homology"/>
<gene>
    <name evidence="5" type="primary">hyaD</name>
    <name evidence="5" type="ORF">HMPREF0580_0192</name>
</gene>
<dbReference type="GO" id="GO:0008047">
    <property type="term" value="F:enzyme activator activity"/>
    <property type="evidence" value="ECO:0007669"/>
    <property type="project" value="InterPro"/>
</dbReference>
<comment type="similarity">
    <text evidence="1">Belongs to the peptidase A31 family.</text>
</comment>